<proteinExistence type="predicted"/>
<dbReference type="Proteomes" id="UP001139011">
    <property type="component" value="Unassembled WGS sequence"/>
</dbReference>
<evidence type="ECO:0000313" key="2">
    <source>
        <dbReference type="EMBL" id="MCK6257316.1"/>
    </source>
</evidence>
<dbReference type="InterPro" id="IPR036907">
    <property type="entry name" value="5'-Nucleotdase_C_sf"/>
</dbReference>
<dbReference type="SUPFAM" id="SSF55816">
    <property type="entry name" value="5'-nucleotidase (syn. UDP-sugar hydrolase), C-terminal domain"/>
    <property type="match status" value="1"/>
</dbReference>
<evidence type="ECO:0000313" key="3">
    <source>
        <dbReference type="Proteomes" id="UP001139011"/>
    </source>
</evidence>
<evidence type="ECO:0000259" key="1">
    <source>
        <dbReference type="Pfam" id="PF02872"/>
    </source>
</evidence>
<dbReference type="Pfam" id="PF02872">
    <property type="entry name" value="5_nucleotid_C"/>
    <property type="match status" value="1"/>
</dbReference>
<dbReference type="GO" id="GO:0009166">
    <property type="term" value="P:nucleotide catabolic process"/>
    <property type="evidence" value="ECO:0007669"/>
    <property type="project" value="InterPro"/>
</dbReference>
<accession>A0A9X1XAU1</accession>
<protein>
    <submittedName>
        <fullName evidence="2">5'-nucleotidase C-terminal domain-containing protein</fullName>
    </submittedName>
</protein>
<name>A0A9X1XAU1_9BACL</name>
<feature type="domain" description="5'-Nucleotidase C-terminal" evidence="1">
    <location>
        <begin position="3"/>
        <end position="93"/>
    </location>
</feature>
<dbReference type="InterPro" id="IPR008334">
    <property type="entry name" value="5'-Nucleotdase_C"/>
</dbReference>
<dbReference type="EMBL" id="JAIWJX010000002">
    <property type="protein sequence ID" value="MCK6257316.1"/>
    <property type="molecule type" value="Genomic_DNA"/>
</dbReference>
<organism evidence="2 3">
    <name type="scientific">Fictibacillus marinisediminis</name>
    <dbReference type="NCBI Taxonomy" id="2878389"/>
    <lineage>
        <taxon>Bacteria</taxon>
        <taxon>Bacillati</taxon>
        <taxon>Bacillota</taxon>
        <taxon>Bacilli</taxon>
        <taxon>Bacillales</taxon>
        <taxon>Fictibacillaceae</taxon>
        <taxon>Fictibacillus</taxon>
    </lineage>
</organism>
<reference evidence="2" key="1">
    <citation type="submission" date="2021-09" db="EMBL/GenBank/DDBJ databases">
        <title>Genome analysis of Fictibacillus sp. KIGAM418 isolated from marine sediment.</title>
        <authorList>
            <person name="Seo M.-J."/>
            <person name="Cho E.-S."/>
            <person name="Hwang C.Y."/>
        </authorList>
    </citation>
    <scope>NUCLEOTIDE SEQUENCE</scope>
    <source>
        <strain evidence="2">KIGAM418</strain>
    </source>
</reference>
<gene>
    <name evidence="2" type="ORF">LCY76_11985</name>
</gene>
<comment type="caution">
    <text evidence="2">The sequence shown here is derived from an EMBL/GenBank/DDBJ whole genome shotgun (WGS) entry which is preliminary data.</text>
</comment>
<sequence>MEICPSPLNATSFEVQGKHIITALELSLDAQHCLSDGRGPGFRGKYTGSLHIAGAKIIHDGKRVIDILIGEKSIEKEKWYTVATSDYLHRGSGYESLANNINQTFLAEEIKDVIRIYASKKEFVERASVSRWIDQENHRLMM</sequence>
<keyword evidence="3" id="KW-1185">Reference proteome</keyword>
<dbReference type="Gene3D" id="3.90.780.10">
    <property type="entry name" value="5'-Nucleotidase, C-terminal domain"/>
    <property type="match status" value="1"/>
</dbReference>
<dbReference type="AlphaFoldDB" id="A0A9X1XAU1"/>
<dbReference type="GO" id="GO:0016787">
    <property type="term" value="F:hydrolase activity"/>
    <property type="evidence" value="ECO:0007669"/>
    <property type="project" value="InterPro"/>
</dbReference>